<evidence type="ECO:0008006" key="3">
    <source>
        <dbReference type="Google" id="ProtNLM"/>
    </source>
</evidence>
<proteinExistence type="predicted"/>
<evidence type="ECO:0000313" key="1">
    <source>
        <dbReference type="EMBL" id="OTQ53625.1"/>
    </source>
</evidence>
<reference evidence="1 2" key="1">
    <citation type="submission" date="2017-03" db="EMBL/GenBank/DDBJ databases">
        <title>Comparative genomics of honeybee gut symbionts reveal geographically distinct and subgroup specific antibiotic resistance.</title>
        <authorList>
            <person name="Ludvigsen J."/>
            <person name="Porcellato D."/>
            <person name="Labee-Lund T.M."/>
            <person name="Amdam G.V."/>
            <person name="Rudi K."/>
        </authorList>
    </citation>
    <scope>NUCLEOTIDE SEQUENCE [LARGE SCALE GENOMIC DNA]</scope>
    <source>
        <strain evidence="1 2">A-4-12</strain>
    </source>
</reference>
<dbReference type="Pfam" id="PF14253">
    <property type="entry name" value="AbiH"/>
    <property type="match status" value="1"/>
</dbReference>
<gene>
    <name evidence="1" type="ORF">B6D06_00735</name>
</gene>
<dbReference type="Proteomes" id="UP000194968">
    <property type="component" value="Unassembled WGS sequence"/>
</dbReference>
<accession>A0A242NX78</accession>
<dbReference type="InterPro" id="IPR025935">
    <property type="entry name" value="AbiH"/>
</dbReference>
<comment type="caution">
    <text evidence="1">The sequence shown here is derived from an EMBL/GenBank/DDBJ whole genome shotgun (WGS) entry which is preliminary data.</text>
</comment>
<dbReference type="EMBL" id="NASK01000054">
    <property type="protein sequence ID" value="OTQ53625.1"/>
    <property type="molecule type" value="Genomic_DNA"/>
</dbReference>
<evidence type="ECO:0000313" key="2">
    <source>
        <dbReference type="Proteomes" id="UP000194968"/>
    </source>
</evidence>
<organism evidence="1 2">
    <name type="scientific">Gilliamella apis</name>
    <dbReference type="NCBI Taxonomy" id="1970738"/>
    <lineage>
        <taxon>Bacteria</taxon>
        <taxon>Pseudomonadati</taxon>
        <taxon>Pseudomonadota</taxon>
        <taxon>Gammaproteobacteria</taxon>
        <taxon>Orbales</taxon>
        <taxon>Orbaceae</taxon>
        <taxon>Gilliamella</taxon>
    </lineage>
</organism>
<name>A0A242NX78_9GAMM</name>
<dbReference type="AlphaFoldDB" id="A0A242NX78"/>
<protein>
    <recommendedName>
        <fullName evidence="3">Bacteriophage abortive infection AbiH</fullName>
    </recommendedName>
</protein>
<dbReference type="RefSeq" id="WP_086319843.1">
    <property type="nucleotide sequence ID" value="NZ_NASE01000001.1"/>
</dbReference>
<sequence length="433" mass="51561">MSEVKINRLILIGNGFDLAHGLKTSFYDFINFIVYEIVLYIEKQVNNPSGIDNNIFETDFVVRTNYQKLLSFIIENKQTIPCVIENNEVLEKIQKIPDKIENKYDDEYDYIEKYSSLFDESFWVDAINYLLKLNPNSGNTTGIKLTLNRILSGKKLLKNKLFEIIFKNAIPRNEKSKNWGGIEHDFYQTLLHVDKIYEGTNSQEKIDKLNKEFQNILEFFIYYMKSIVYKQKPRTMKKIEKHLYQPIKIKELSINLAKKIYQEPIIVNENLFLSFNYTNTIEEYITKYPEKWREKYIQIHGNLNDNLKSIIFGYGDEMDGSYKELEDKNDNRYLKYSKSLRYLFNDNYKKLLNFLENDMYQVYIWGHSCATSDRVLLQTIFEHKNCISIKPFYYQDENGMDNFDDICANISRSFSNKKKLRDLVVSKEYCTTL</sequence>